<dbReference type="InterPro" id="IPR014001">
    <property type="entry name" value="Helicase_ATP-bd"/>
</dbReference>
<name>A0AA38JJE0_9AGAR</name>
<evidence type="ECO:0000256" key="6">
    <source>
        <dbReference type="PROSITE-ProRule" id="PRU00657"/>
    </source>
</evidence>
<dbReference type="Pfam" id="PF03368">
    <property type="entry name" value="Dicer_dimer"/>
    <property type="match status" value="1"/>
</dbReference>
<dbReference type="GO" id="GO:0005737">
    <property type="term" value="C:cytoplasm"/>
    <property type="evidence" value="ECO:0007669"/>
    <property type="project" value="TreeGrafter"/>
</dbReference>
<gene>
    <name evidence="12" type="ORF">DFJ43DRAFT_1065233</name>
</gene>
<dbReference type="Gene3D" id="3.30.160.380">
    <property type="entry name" value="Dicer dimerisation domain"/>
    <property type="match status" value="1"/>
</dbReference>
<dbReference type="Gene3D" id="1.10.1520.10">
    <property type="entry name" value="Ribonuclease III domain"/>
    <property type="match status" value="2"/>
</dbReference>
<feature type="region of interest" description="Disordered" evidence="7">
    <location>
        <begin position="511"/>
        <end position="536"/>
    </location>
</feature>
<keyword evidence="2" id="KW-0547">Nucleotide-binding</keyword>
<evidence type="ECO:0000259" key="11">
    <source>
        <dbReference type="PROSITE" id="PS51327"/>
    </source>
</evidence>
<dbReference type="Gene3D" id="3.40.50.300">
    <property type="entry name" value="P-loop containing nucleotide triphosphate hydrolases"/>
    <property type="match status" value="2"/>
</dbReference>
<evidence type="ECO:0000313" key="12">
    <source>
        <dbReference type="EMBL" id="KAJ3733924.1"/>
    </source>
</evidence>
<dbReference type="InterPro" id="IPR036389">
    <property type="entry name" value="RNase_III_sf"/>
</dbReference>
<dbReference type="EMBL" id="JANVFO010000015">
    <property type="protein sequence ID" value="KAJ3733924.1"/>
    <property type="molecule type" value="Genomic_DNA"/>
</dbReference>
<dbReference type="GO" id="GO:0005634">
    <property type="term" value="C:nucleus"/>
    <property type="evidence" value="ECO:0007669"/>
    <property type="project" value="TreeGrafter"/>
</dbReference>
<dbReference type="GO" id="GO:0004386">
    <property type="term" value="F:helicase activity"/>
    <property type="evidence" value="ECO:0007669"/>
    <property type="project" value="UniProtKB-KW"/>
</dbReference>
<dbReference type="InterPro" id="IPR005034">
    <property type="entry name" value="Dicer_dimerisation"/>
</dbReference>
<dbReference type="PROSITE" id="PS50142">
    <property type="entry name" value="RNASE_3_2"/>
    <property type="match status" value="2"/>
</dbReference>
<feature type="compositionally biased region" description="Acidic residues" evidence="7">
    <location>
        <begin position="519"/>
        <end position="532"/>
    </location>
</feature>
<evidence type="ECO:0000259" key="10">
    <source>
        <dbReference type="PROSITE" id="PS51194"/>
    </source>
</evidence>
<dbReference type="PANTHER" id="PTHR14950:SF37">
    <property type="entry name" value="ENDORIBONUCLEASE DICER"/>
    <property type="match status" value="1"/>
</dbReference>
<evidence type="ECO:0000256" key="3">
    <source>
        <dbReference type="ARBA" id="ARBA00022801"/>
    </source>
</evidence>
<dbReference type="InterPro" id="IPR001650">
    <property type="entry name" value="Helicase_C-like"/>
</dbReference>
<dbReference type="Pfam" id="PF00271">
    <property type="entry name" value="Helicase_C"/>
    <property type="match status" value="1"/>
</dbReference>
<evidence type="ECO:0000256" key="2">
    <source>
        <dbReference type="ARBA" id="ARBA00022741"/>
    </source>
</evidence>
<accession>A0AA38JJE0</accession>
<dbReference type="Proteomes" id="UP001176059">
    <property type="component" value="Unassembled WGS sequence"/>
</dbReference>
<dbReference type="InterPro" id="IPR000999">
    <property type="entry name" value="RNase_III_dom"/>
</dbReference>
<dbReference type="PROSITE" id="PS00517">
    <property type="entry name" value="RNASE_3_1"/>
    <property type="match status" value="1"/>
</dbReference>
<feature type="domain" description="RNase III" evidence="8">
    <location>
        <begin position="917"/>
        <end position="1071"/>
    </location>
</feature>
<comment type="similarity">
    <text evidence="6">Belongs to the helicase family. Dicer subfamily.</text>
</comment>
<evidence type="ECO:0000259" key="9">
    <source>
        <dbReference type="PROSITE" id="PS51192"/>
    </source>
</evidence>
<evidence type="ECO:0000259" key="8">
    <source>
        <dbReference type="PROSITE" id="PS50142"/>
    </source>
</evidence>
<dbReference type="Pfam" id="PF00636">
    <property type="entry name" value="Ribonuclease_3"/>
    <property type="match status" value="2"/>
</dbReference>
<feature type="domain" description="Helicase C-terminal" evidence="10">
    <location>
        <begin position="353"/>
        <end position="514"/>
    </location>
</feature>
<sequence length="1384" mass="155893">MAANASIITLLPRKYQEEIFTQAQQGNIIAALDTGSGKTFISTLLVKWIAAKDNNGRKIFFFVPKVPLVEQQGDFISQHSSLRVLKLHGSSNIDVSDRDRWKQKFEQHDVFVLTAQIFLNFMTHSLLRMEDVSLLVFDECHHARKKHPYAVIMHEYLQCPAEKRPKVFGMTASPVWNPKDPATSLKVLEATMDAKVIGVREHVEELLEKSPKPIEMMKLYAPPLQQYDYPSPLLWDVLSVFTLFKDVDLDKGFWQDIERRYFVTLNDLGPYAASVYLFTEATYYITRLFTIYRTEGHTRRDERVVPRNSSSQEIPSELFDIADVLVDYQAYFTHMDDPSLLPLSVPLDWCTPKVRTLVEVLRTHHSPTFQGIIFVEQRQIAACLARVLPHIPELTGLFKCGSFVGGVATSERVSGDGGQEQVAKAFRENKINLLIATSVAEEGLDFPACDVVIRFNSLDHVVGYVQSRGRARNKLSKFIVMIQENNYAYQERYKKFIDTEPKLREAYQAQLQLSKDVSDPDEDDDDDEEESAADLASRERYTVPSTLAFVTYDSAISLINHLCSLIPHDLYTAQPTPVYTGDFQSILHLPASLPLPPQDLIYRGPVKSSKKEAKRAVSFLAVKRLHQLDVFDDYLLPVGSGRGKDFQDAEGKPVPDMSHIPPTMEIRVRDPWIISYDLWMHPIVADGKIIAGLITGARLQPVQINHHGSIIETHRGRLLELHSNKEMECLRLMEEYTKLGVHIRISASPFVGRPSLFLVPLTSSGDIDFGAINELVSNPSGNSDWSVINGEHYDRLLVRNVNQYGRIWLLHSTRLDLTPMSIMSVTPEGVPQTYRDYYLNRWKSKPGKDRYNWVPVVPETGPLLELSRLIRPKTTQYPFAGTEKLNTDLAPEKVLIPQGCCTWLTMSTEMSRAFRILPALVHRITVIYRVRAAKFELSLPPIEDDLMVQALTIPSALAGYNNQRLETLGDAVLELCTTVHLLNKFPHRHEGQLSIIRQQSICNRFLLYRALHVGLDSFINSENSTVKSWKHNIEVNHSELNSSHFASRNYPRRSLQDCMEATLGAAFLTGGMPMAVQAGNALGLTFGGPSPWPLRYNRVENSSISPLFTKLQEQLGYDFNNGRLLREALTHPSFASEAEIIPSYQRLEFLGDAVLNLVVIHYLYKRFPEAESAQLAFPRTKAVCAQALAFLAVKKLELHQMILLNNVDLSKVINSYVPHLQEALPQTIVNTGWKFDPPKALSDVFESVIGAVLVDSGYDYEKTACVTEFAMEEILSILSPSVPLDPISTLVQWIAASVCRAQVKFIAVMKGEREGTQAELHDVVIAGPIISTSSAVAKNLVAERALAILQDTSHERCLARVCLCETSGKADVGSLPEDEEEEQL</sequence>
<feature type="domain" description="Dicer dsRNA-binding fold" evidence="11">
    <location>
        <begin position="555"/>
        <end position="645"/>
    </location>
</feature>
<reference evidence="12" key="2">
    <citation type="journal article" date="2023" name="Proc. Natl. Acad. Sci. U.S.A.">
        <title>A global phylogenomic analysis of the shiitake genus Lentinula.</title>
        <authorList>
            <person name="Sierra-Patev S."/>
            <person name="Min B."/>
            <person name="Naranjo-Ortiz M."/>
            <person name="Looney B."/>
            <person name="Konkel Z."/>
            <person name="Slot J.C."/>
            <person name="Sakamoto Y."/>
            <person name="Steenwyk J.L."/>
            <person name="Rokas A."/>
            <person name="Carro J."/>
            <person name="Camarero S."/>
            <person name="Ferreira P."/>
            <person name="Molpeceres G."/>
            <person name="Ruiz-Duenas F.J."/>
            <person name="Serrano A."/>
            <person name="Henrissat B."/>
            <person name="Drula E."/>
            <person name="Hughes K.W."/>
            <person name="Mata J.L."/>
            <person name="Ishikawa N.K."/>
            <person name="Vargas-Isla R."/>
            <person name="Ushijima S."/>
            <person name="Smith C.A."/>
            <person name="Donoghue J."/>
            <person name="Ahrendt S."/>
            <person name="Andreopoulos W."/>
            <person name="He G."/>
            <person name="LaButti K."/>
            <person name="Lipzen A."/>
            <person name="Ng V."/>
            <person name="Riley R."/>
            <person name="Sandor L."/>
            <person name="Barry K."/>
            <person name="Martinez A.T."/>
            <person name="Xiao Y."/>
            <person name="Gibbons J.G."/>
            <person name="Terashima K."/>
            <person name="Grigoriev I.V."/>
            <person name="Hibbett D."/>
        </authorList>
    </citation>
    <scope>NUCLEOTIDE SEQUENCE</scope>
    <source>
        <strain evidence="12">ET3784</strain>
    </source>
</reference>
<feature type="domain" description="RNase III" evidence="8">
    <location>
        <begin position="1108"/>
        <end position="1257"/>
    </location>
</feature>
<dbReference type="InterPro" id="IPR038248">
    <property type="entry name" value="Dicer_dimer_sf"/>
</dbReference>
<comment type="caution">
    <text evidence="12">The sequence shown here is derived from an EMBL/GenBank/DDBJ whole genome shotgun (WGS) entry which is preliminary data.</text>
</comment>
<dbReference type="GO" id="GO:0004525">
    <property type="term" value="F:ribonuclease III activity"/>
    <property type="evidence" value="ECO:0007669"/>
    <property type="project" value="InterPro"/>
</dbReference>
<evidence type="ECO:0000256" key="1">
    <source>
        <dbReference type="ARBA" id="ARBA00022737"/>
    </source>
</evidence>
<dbReference type="PANTHER" id="PTHR14950">
    <property type="entry name" value="DICER-RELATED"/>
    <property type="match status" value="1"/>
</dbReference>
<dbReference type="GO" id="GO:0003723">
    <property type="term" value="F:RNA binding"/>
    <property type="evidence" value="ECO:0007669"/>
    <property type="project" value="UniProtKB-UniRule"/>
</dbReference>
<dbReference type="SUPFAM" id="SSF52540">
    <property type="entry name" value="P-loop containing nucleoside triphosphate hydrolases"/>
    <property type="match status" value="1"/>
</dbReference>
<evidence type="ECO:0000256" key="5">
    <source>
        <dbReference type="ARBA" id="ARBA00022840"/>
    </source>
</evidence>
<dbReference type="SMART" id="SM00535">
    <property type="entry name" value="RIBOc"/>
    <property type="match status" value="2"/>
</dbReference>
<dbReference type="PROSITE" id="PS51194">
    <property type="entry name" value="HELICASE_CTER"/>
    <property type="match status" value="1"/>
</dbReference>
<dbReference type="GO" id="GO:0030422">
    <property type="term" value="P:siRNA processing"/>
    <property type="evidence" value="ECO:0007669"/>
    <property type="project" value="TreeGrafter"/>
</dbReference>
<evidence type="ECO:0008006" key="14">
    <source>
        <dbReference type="Google" id="ProtNLM"/>
    </source>
</evidence>
<evidence type="ECO:0000256" key="4">
    <source>
        <dbReference type="ARBA" id="ARBA00022806"/>
    </source>
</evidence>
<dbReference type="InterPro" id="IPR011545">
    <property type="entry name" value="DEAD/DEAH_box_helicase_dom"/>
</dbReference>
<dbReference type="InterPro" id="IPR027417">
    <property type="entry name" value="P-loop_NTPase"/>
</dbReference>
<dbReference type="PROSITE" id="PS51327">
    <property type="entry name" value="DICER_DSRBF"/>
    <property type="match status" value="1"/>
</dbReference>
<keyword evidence="3" id="KW-0378">Hydrolase</keyword>
<dbReference type="PROSITE" id="PS51192">
    <property type="entry name" value="HELICASE_ATP_BIND_1"/>
    <property type="match status" value="1"/>
</dbReference>
<keyword evidence="4" id="KW-0347">Helicase</keyword>
<feature type="domain" description="Helicase ATP-binding" evidence="9">
    <location>
        <begin position="19"/>
        <end position="192"/>
    </location>
</feature>
<keyword evidence="5" id="KW-0067">ATP-binding</keyword>
<keyword evidence="1" id="KW-0677">Repeat</keyword>
<organism evidence="12 13">
    <name type="scientific">Lentinula guzmanii</name>
    <dbReference type="NCBI Taxonomy" id="2804957"/>
    <lineage>
        <taxon>Eukaryota</taxon>
        <taxon>Fungi</taxon>
        <taxon>Dikarya</taxon>
        <taxon>Basidiomycota</taxon>
        <taxon>Agaricomycotina</taxon>
        <taxon>Agaricomycetes</taxon>
        <taxon>Agaricomycetidae</taxon>
        <taxon>Agaricales</taxon>
        <taxon>Marasmiineae</taxon>
        <taxon>Omphalotaceae</taxon>
        <taxon>Lentinula</taxon>
    </lineage>
</organism>
<keyword evidence="13" id="KW-1185">Reference proteome</keyword>
<proteinExistence type="inferred from homology"/>
<dbReference type="SUPFAM" id="SSF69065">
    <property type="entry name" value="RNase III domain-like"/>
    <property type="match status" value="2"/>
</dbReference>
<dbReference type="GO" id="GO:0005524">
    <property type="term" value="F:ATP binding"/>
    <property type="evidence" value="ECO:0007669"/>
    <property type="project" value="UniProtKB-KW"/>
</dbReference>
<dbReference type="CDD" id="cd18034">
    <property type="entry name" value="DEXHc_dicer"/>
    <property type="match status" value="1"/>
</dbReference>
<dbReference type="SMART" id="SM00487">
    <property type="entry name" value="DEXDc"/>
    <property type="match status" value="1"/>
</dbReference>
<reference evidence="12" key="1">
    <citation type="submission" date="2022-08" db="EMBL/GenBank/DDBJ databases">
        <authorList>
            <consortium name="DOE Joint Genome Institute"/>
            <person name="Min B."/>
            <person name="Sierra-Patev S."/>
            <person name="Naranjo-Ortiz M."/>
            <person name="Looney B."/>
            <person name="Konkel Z."/>
            <person name="Slot J.C."/>
            <person name="Sakamoto Y."/>
            <person name="Steenwyk J.L."/>
            <person name="Rokas A."/>
            <person name="Carro J."/>
            <person name="Camarero S."/>
            <person name="Ferreira P."/>
            <person name="Molpeceres G."/>
            <person name="Ruiz-duenas F.J."/>
            <person name="Serrano A."/>
            <person name="Henrissat B."/>
            <person name="Drula E."/>
            <person name="Hughes K.W."/>
            <person name="Mata J.L."/>
            <person name="Ishikawa N.K."/>
            <person name="Vargas-Isla R."/>
            <person name="Ushijima S."/>
            <person name="Smith C.A."/>
            <person name="Ahrendt S."/>
            <person name="Andreopoulos W."/>
            <person name="He G."/>
            <person name="LaButti K."/>
            <person name="Lipzen A."/>
            <person name="Ng V."/>
            <person name="Riley R."/>
            <person name="Sandor L."/>
            <person name="Barry K."/>
            <person name="Martinez A.T."/>
            <person name="Xiao Y."/>
            <person name="Gibbons J.G."/>
            <person name="Terashima K."/>
            <person name="Hibbett D.S."/>
            <person name="Grigoriev I.V."/>
        </authorList>
    </citation>
    <scope>NUCLEOTIDE SEQUENCE</scope>
    <source>
        <strain evidence="12">ET3784</strain>
    </source>
</reference>
<evidence type="ECO:0000313" key="13">
    <source>
        <dbReference type="Proteomes" id="UP001176059"/>
    </source>
</evidence>
<evidence type="ECO:0000256" key="7">
    <source>
        <dbReference type="SAM" id="MobiDB-lite"/>
    </source>
</evidence>
<keyword evidence="6" id="KW-0694">RNA-binding</keyword>
<dbReference type="SMART" id="SM00490">
    <property type="entry name" value="HELICc"/>
    <property type="match status" value="1"/>
</dbReference>
<protein>
    <recommendedName>
        <fullName evidence="14">P-loop containing nucleoside triphosphate hydrolase protein</fullName>
    </recommendedName>
</protein>
<dbReference type="CDD" id="cd00593">
    <property type="entry name" value="RIBOc"/>
    <property type="match status" value="2"/>
</dbReference>
<dbReference type="Pfam" id="PF00270">
    <property type="entry name" value="DEAD"/>
    <property type="match status" value="1"/>
</dbReference>